<name>A0A9X2J2H9_9SPHN</name>
<dbReference type="EMBL" id="JAMSHT010000001">
    <property type="protein sequence ID" value="MCM8557050.1"/>
    <property type="molecule type" value="Genomic_DNA"/>
</dbReference>
<organism evidence="1 2">
    <name type="scientific">Sphingomicrobium sediminis</name>
    <dbReference type="NCBI Taxonomy" id="2950949"/>
    <lineage>
        <taxon>Bacteria</taxon>
        <taxon>Pseudomonadati</taxon>
        <taxon>Pseudomonadota</taxon>
        <taxon>Alphaproteobacteria</taxon>
        <taxon>Sphingomonadales</taxon>
        <taxon>Sphingomonadaceae</taxon>
        <taxon>Sphingomicrobium</taxon>
    </lineage>
</organism>
<dbReference type="AlphaFoldDB" id="A0A9X2J2H9"/>
<dbReference type="Proteomes" id="UP001155128">
    <property type="component" value="Unassembled WGS sequence"/>
</dbReference>
<protein>
    <submittedName>
        <fullName evidence="1">Uncharacterized protein</fullName>
    </submittedName>
</protein>
<evidence type="ECO:0000313" key="1">
    <source>
        <dbReference type="EMBL" id="MCM8557050.1"/>
    </source>
</evidence>
<accession>A0A9X2J2H9</accession>
<reference evidence="1" key="1">
    <citation type="submission" date="2022-06" db="EMBL/GenBank/DDBJ databases">
        <title>Sphingomicrobium sedimins sp. nov., a marine bacterium isolated from tidal flat.</title>
        <authorList>
            <person name="Kim C.-H."/>
            <person name="Yoo Y."/>
            <person name="Kim J.-J."/>
        </authorList>
    </citation>
    <scope>NUCLEOTIDE SEQUENCE</scope>
    <source>
        <strain evidence="1">GRR-S6-50</strain>
    </source>
</reference>
<keyword evidence="2" id="KW-1185">Reference proteome</keyword>
<gene>
    <name evidence="1" type="ORF">NDO55_04355</name>
</gene>
<dbReference type="RefSeq" id="WP_252112775.1">
    <property type="nucleotide sequence ID" value="NZ_JAMSHT010000001.1"/>
</dbReference>
<comment type="caution">
    <text evidence="1">The sequence shown here is derived from an EMBL/GenBank/DDBJ whole genome shotgun (WGS) entry which is preliminary data.</text>
</comment>
<proteinExistence type="predicted"/>
<evidence type="ECO:0000313" key="2">
    <source>
        <dbReference type="Proteomes" id="UP001155128"/>
    </source>
</evidence>
<sequence length="56" mass="6104">MAEPDLANALARAHAALDRIESALPEKGQGDAAFREEMRGVLNELDQLIARKETEA</sequence>